<evidence type="ECO:0000313" key="3">
    <source>
        <dbReference type="EMBL" id="RAI84719.1"/>
    </source>
</evidence>
<dbReference type="InterPro" id="IPR050789">
    <property type="entry name" value="Diverse_Enzym_Activities"/>
</dbReference>
<dbReference type="OrthoDB" id="1522765at2"/>
<dbReference type="SUPFAM" id="SSF56601">
    <property type="entry name" value="beta-lactamase/transpeptidase-like"/>
    <property type="match status" value="1"/>
</dbReference>
<dbReference type="PANTHER" id="PTHR43283:SF3">
    <property type="entry name" value="BETA-LACTAMASE FAMILY PROTEIN (AFU_ORTHOLOGUE AFUA_5G07500)"/>
    <property type="match status" value="1"/>
</dbReference>
<dbReference type="Proteomes" id="UP000249610">
    <property type="component" value="Unassembled WGS sequence"/>
</dbReference>
<sequence length="430" mass="47065">MKKYLGMLASMVFLVVLSVTALAQSPSTILTSVGKQPLQGISSARLARIDQMLDQTLADNQVPGLVALIVKDGKIVYHEAKGLADVSSGTKMAKDQIFRIASQSKAITSTAVMMLWEEGKFKMDDPISKYIPEFANPKILAGFRYADSSYSTKPSPREITIRHLITHTSGLGYGVIDGNEQMKMIYQKAGIVDLFTTEPVKIGDNIKRLAKLPLHHEPGTKYTYSEGLDVLGYFIEIVSGMPFDQFLKTRIFDPMGMNNTGFYLTDAQGEKLVTIHRKVNNEWESFPVTFYDPDYPKTGAKTFLSGGAGLSSTAEDYAKFLQMYLNGGAYNGTRFLSPTTIKTIMSNQVGDLLGNGGKDYGLAFGLVDENGVAQGGIGSLGTFDWGGYFNTQYFADPVTNTIGILMKQTQGGTGDESAWKFRQMVFSAVE</sequence>
<evidence type="ECO:0000259" key="2">
    <source>
        <dbReference type="Pfam" id="PF00144"/>
    </source>
</evidence>
<feature type="signal peptide" evidence="1">
    <location>
        <begin position="1"/>
        <end position="23"/>
    </location>
</feature>
<dbReference type="AlphaFoldDB" id="A0A327NXG2"/>
<reference evidence="3 4" key="1">
    <citation type="submission" date="2018-06" db="EMBL/GenBank/DDBJ databases">
        <title>Genomic Encyclopedia of Archaeal and Bacterial Type Strains, Phase II (KMG-II): from individual species to whole genera.</title>
        <authorList>
            <person name="Goeker M."/>
        </authorList>
    </citation>
    <scope>NUCLEOTIDE SEQUENCE [LARGE SCALE GENOMIC DNA]</scope>
    <source>
        <strain evidence="3 4">DSM 23446</strain>
    </source>
</reference>
<organism evidence="3 4">
    <name type="scientific">Algoriphagus yeomjeoni</name>
    <dbReference type="NCBI Taxonomy" id="291403"/>
    <lineage>
        <taxon>Bacteria</taxon>
        <taxon>Pseudomonadati</taxon>
        <taxon>Bacteroidota</taxon>
        <taxon>Cytophagia</taxon>
        <taxon>Cytophagales</taxon>
        <taxon>Cyclobacteriaceae</taxon>
        <taxon>Algoriphagus</taxon>
    </lineage>
</organism>
<dbReference type="Gene3D" id="3.40.710.10">
    <property type="entry name" value="DD-peptidase/beta-lactamase superfamily"/>
    <property type="match status" value="1"/>
</dbReference>
<dbReference type="InterPro" id="IPR012338">
    <property type="entry name" value="Beta-lactam/transpept-like"/>
</dbReference>
<keyword evidence="1" id="KW-0732">Signal</keyword>
<keyword evidence="4" id="KW-1185">Reference proteome</keyword>
<feature type="chain" id="PRO_5016338511" evidence="1">
    <location>
        <begin position="24"/>
        <end position="430"/>
    </location>
</feature>
<dbReference type="InterPro" id="IPR001466">
    <property type="entry name" value="Beta-lactam-related"/>
</dbReference>
<protein>
    <submittedName>
        <fullName evidence="3">CubicO group peptidase (Beta-lactamase class C family)</fullName>
    </submittedName>
</protein>
<dbReference type="PANTHER" id="PTHR43283">
    <property type="entry name" value="BETA-LACTAMASE-RELATED"/>
    <property type="match status" value="1"/>
</dbReference>
<evidence type="ECO:0000256" key="1">
    <source>
        <dbReference type="SAM" id="SignalP"/>
    </source>
</evidence>
<proteinExistence type="predicted"/>
<gene>
    <name evidence="3" type="ORF">LV83_03976</name>
</gene>
<feature type="domain" description="Beta-lactamase-related" evidence="2">
    <location>
        <begin position="49"/>
        <end position="417"/>
    </location>
</feature>
<name>A0A327NXG2_9BACT</name>
<dbReference type="Pfam" id="PF00144">
    <property type="entry name" value="Beta-lactamase"/>
    <property type="match status" value="1"/>
</dbReference>
<dbReference type="EMBL" id="QLLK01000016">
    <property type="protein sequence ID" value="RAI84719.1"/>
    <property type="molecule type" value="Genomic_DNA"/>
</dbReference>
<dbReference type="RefSeq" id="WP_111613285.1">
    <property type="nucleotide sequence ID" value="NZ_QLLK01000016.1"/>
</dbReference>
<comment type="caution">
    <text evidence="3">The sequence shown here is derived from an EMBL/GenBank/DDBJ whole genome shotgun (WGS) entry which is preliminary data.</text>
</comment>
<accession>A0A327NXG2</accession>
<evidence type="ECO:0000313" key="4">
    <source>
        <dbReference type="Proteomes" id="UP000249610"/>
    </source>
</evidence>